<evidence type="ECO:0000256" key="1">
    <source>
        <dbReference type="ARBA" id="ARBA00005417"/>
    </source>
</evidence>
<dbReference type="FunFam" id="3.40.50.300:FF:000134">
    <property type="entry name" value="Iron-enterobactin ABC transporter ATP-binding protein"/>
    <property type="match status" value="1"/>
</dbReference>
<dbReference type="Pfam" id="PF00005">
    <property type="entry name" value="ABC_tran"/>
    <property type="match status" value="1"/>
</dbReference>
<dbReference type="AlphaFoldDB" id="A0A9X3HAX6"/>
<evidence type="ECO:0000313" key="7">
    <source>
        <dbReference type="Proteomes" id="UP001141458"/>
    </source>
</evidence>
<dbReference type="SUPFAM" id="SSF52540">
    <property type="entry name" value="P-loop containing nucleoside triphosphate hydrolases"/>
    <property type="match status" value="1"/>
</dbReference>
<dbReference type="InterPro" id="IPR003439">
    <property type="entry name" value="ABC_transporter-like_ATP-bd"/>
</dbReference>
<dbReference type="PANTHER" id="PTHR42734:SF6">
    <property type="entry name" value="MOLYBDATE IMPORT ATP-BINDING PROTEIN MOLC"/>
    <property type="match status" value="1"/>
</dbReference>
<comment type="similarity">
    <text evidence="1">Belongs to the ABC transporter superfamily.</text>
</comment>
<dbReference type="RefSeq" id="WP_269720434.1">
    <property type="nucleotide sequence ID" value="NZ_CP101408.1"/>
</dbReference>
<name>A0A9X3HAX6_9FIRM</name>
<dbReference type="PROSITE" id="PS50893">
    <property type="entry name" value="ABC_TRANSPORTER_2"/>
    <property type="match status" value="1"/>
</dbReference>
<proteinExistence type="inferred from homology"/>
<dbReference type="PROSITE" id="PS00211">
    <property type="entry name" value="ABC_TRANSPORTER_1"/>
    <property type="match status" value="1"/>
</dbReference>
<dbReference type="EMBL" id="JANDZV010000001">
    <property type="protein sequence ID" value="MCZ7407052.1"/>
    <property type="molecule type" value="Genomic_DNA"/>
</dbReference>
<dbReference type="GO" id="GO:0016887">
    <property type="term" value="F:ATP hydrolysis activity"/>
    <property type="evidence" value="ECO:0007669"/>
    <property type="project" value="InterPro"/>
</dbReference>
<keyword evidence="2" id="KW-0813">Transport</keyword>
<comment type="caution">
    <text evidence="6">The sequence shown here is derived from an EMBL/GenBank/DDBJ whole genome shotgun (WGS) entry which is preliminary data.</text>
</comment>
<feature type="domain" description="ABC transporter" evidence="5">
    <location>
        <begin position="6"/>
        <end position="239"/>
    </location>
</feature>
<evidence type="ECO:0000259" key="5">
    <source>
        <dbReference type="PROSITE" id="PS50893"/>
    </source>
</evidence>
<organism evidence="6 7">
    <name type="scientific">Parvimonas micra</name>
    <dbReference type="NCBI Taxonomy" id="33033"/>
    <lineage>
        <taxon>Bacteria</taxon>
        <taxon>Bacillati</taxon>
        <taxon>Bacillota</taxon>
        <taxon>Tissierellia</taxon>
        <taxon>Tissierellales</taxon>
        <taxon>Peptoniphilaceae</taxon>
        <taxon>Parvimonas</taxon>
    </lineage>
</organism>
<evidence type="ECO:0000256" key="2">
    <source>
        <dbReference type="ARBA" id="ARBA00022448"/>
    </source>
</evidence>
<dbReference type="GO" id="GO:0005524">
    <property type="term" value="F:ATP binding"/>
    <property type="evidence" value="ECO:0007669"/>
    <property type="project" value="UniProtKB-KW"/>
</dbReference>
<dbReference type="CDD" id="cd03214">
    <property type="entry name" value="ABC_Iron-Siderophores_B12_Hemin"/>
    <property type="match status" value="1"/>
</dbReference>
<keyword evidence="4 6" id="KW-0067">ATP-binding</keyword>
<keyword evidence="3" id="KW-0547">Nucleotide-binding</keyword>
<evidence type="ECO:0000313" key="6">
    <source>
        <dbReference type="EMBL" id="MCZ7407052.1"/>
    </source>
</evidence>
<dbReference type="PANTHER" id="PTHR42734">
    <property type="entry name" value="METAL TRANSPORT SYSTEM ATP-BINDING PROTEIN TM_0124-RELATED"/>
    <property type="match status" value="1"/>
</dbReference>
<sequence>MCNIILSIKDASFCYSKGKTIFDHINFELGEGEIMAIMGKNGIGKTTLLKCIVGLLKWTSGYSKINDKVIDFKSMNQVGYVPQAHKTSFSYTVFEMILFGRIGYNSYFANPRAEDYEEVEKVLVRMGISDLRDKPCNELSGGQLQLVFIARALVNSPKLLILDEPESHLDFRNQLRLMKIIKEYVSQYNISCIINTHYPNYAIIFADKCLLLGDDDYKVGEISEILNEKSIAEYFSVISKKIVTSYKEKDFTAFMFIDEITDATV</sequence>
<gene>
    <name evidence="6" type="ORF">NND69_01530</name>
</gene>
<dbReference type="InterPro" id="IPR050153">
    <property type="entry name" value="Metal_Ion_Import_ABC"/>
</dbReference>
<dbReference type="InterPro" id="IPR017871">
    <property type="entry name" value="ABC_transporter-like_CS"/>
</dbReference>
<reference evidence="6" key="1">
    <citation type="submission" date="2022-07" db="EMBL/GenBank/DDBJ databases">
        <title>Parvimonas micra travels from the subgingival sulcus of the human oral cavity to the colorectal adenocarcinoma.</title>
        <authorList>
            <person name="Conde-Perez K."/>
            <person name="Buetas E."/>
            <person name="Aja-Macaya P."/>
            <person name="Martin-De Arribas E."/>
            <person name="Iglesias-Corras I."/>
            <person name="Trigo-Tasende N."/>
            <person name="Nasser-Ali M."/>
            <person name="Estevez L.S."/>
            <person name="Rumbo-Feal S."/>
            <person name="Otero-Alen B."/>
            <person name="Noguera J.F."/>
            <person name="Concha A."/>
            <person name="Pardinas-Lopez S."/>
            <person name="Carda-Dieguez M."/>
            <person name="Gomez-Randulfe I."/>
            <person name="Martinez-Lago N."/>
            <person name="Ladra S."/>
            <person name="Aparicio L.A."/>
            <person name="Bou G."/>
            <person name="Mira A."/>
            <person name="Vallejo J.A."/>
            <person name="Poza M."/>
        </authorList>
    </citation>
    <scope>NUCLEOTIDE SEQUENCE</scope>
    <source>
        <strain evidence="6">PM79KC-AC-4</strain>
    </source>
</reference>
<protein>
    <submittedName>
        <fullName evidence="6">ABC transporter ATP-binding protein</fullName>
    </submittedName>
</protein>
<dbReference type="InterPro" id="IPR003593">
    <property type="entry name" value="AAA+_ATPase"/>
</dbReference>
<accession>A0A9X3HAX6</accession>
<dbReference type="InterPro" id="IPR027417">
    <property type="entry name" value="P-loop_NTPase"/>
</dbReference>
<dbReference type="SMART" id="SM00382">
    <property type="entry name" value="AAA"/>
    <property type="match status" value="1"/>
</dbReference>
<evidence type="ECO:0000256" key="3">
    <source>
        <dbReference type="ARBA" id="ARBA00022741"/>
    </source>
</evidence>
<dbReference type="Proteomes" id="UP001141458">
    <property type="component" value="Unassembled WGS sequence"/>
</dbReference>
<dbReference type="Gene3D" id="3.40.50.300">
    <property type="entry name" value="P-loop containing nucleotide triphosphate hydrolases"/>
    <property type="match status" value="1"/>
</dbReference>
<evidence type="ECO:0000256" key="4">
    <source>
        <dbReference type="ARBA" id="ARBA00022840"/>
    </source>
</evidence>